<comment type="similarity">
    <text evidence="1 9">Belongs to the GTP-binding SRP family. SRP54 subfamily.</text>
</comment>
<dbReference type="GO" id="GO:0005525">
    <property type="term" value="F:GTP binding"/>
    <property type="evidence" value="ECO:0007669"/>
    <property type="project" value="UniProtKB-UniRule"/>
</dbReference>
<evidence type="ECO:0000256" key="4">
    <source>
        <dbReference type="ARBA" id="ARBA00022801"/>
    </source>
</evidence>
<dbReference type="InterPro" id="IPR004125">
    <property type="entry name" value="Signal_recog_particle_SRP54_M"/>
</dbReference>
<dbReference type="AlphaFoldDB" id="A0A1V0N492"/>
<dbReference type="InterPro" id="IPR036891">
    <property type="entry name" value="Signal_recog_part_SRP54_M_sf"/>
</dbReference>
<evidence type="ECO:0000259" key="10">
    <source>
        <dbReference type="PROSITE" id="PS00300"/>
    </source>
</evidence>
<feature type="binding site" evidence="9">
    <location>
        <begin position="184"/>
        <end position="188"/>
    </location>
    <ligand>
        <name>GTP</name>
        <dbReference type="ChEBI" id="CHEBI:37565"/>
    </ligand>
</feature>
<sequence length="457" mass="50741">MVLDNLSESLKSIMRKISGSSFIDKDTIKEVTKEIQRALLKADVNVKLVLKLTNTVQERALNEKPPAGMTAQDYIIRVIYEELLKILGTDSNFDLKPQTIMLVGLYGNGKTTTAGKLARLFMKKGLSTGLIAADVHRPGAFEQLQQISGDVNCGFYGEKGEKNALKIVRNGIKELADFKIKIIDTSGRDSLDQELIDEVHEIKEKINPDTVLFVIDATLGQQAGPQAKTLHDAVNIDGVIITKMDGTGKAGGALSAVADIQSPVYFIGTGEHMDDIQIFNPKKFLSRLLGMGDIDALMEVVKETNITEEEAEASLDKLMSGKFDLKDMYDVWEKFAKPGLLKKFFGALPLGKMPGGNKLDESQLDQADEKLRLYRVILDSMTFYELENPDVLNAKRIKRIAAGSGQGEKNVRQLLKEYNAMKKNMKSIKKNRNFKKMLKTQLKGGNFSLDDLESKML</sequence>
<dbReference type="Pfam" id="PF00448">
    <property type="entry name" value="SRP54"/>
    <property type="match status" value="1"/>
</dbReference>
<dbReference type="STRING" id="74969.FAD_1081"/>
<evidence type="ECO:0000256" key="9">
    <source>
        <dbReference type="HAMAP-Rule" id="MF_00306"/>
    </source>
</evidence>
<dbReference type="SMART" id="SM00963">
    <property type="entry name" value="SRP54_N"/>
    <property type="match status" value="1"/>
</dbReference>
<dbReference type="Gene3D" id="1.20.120.140">
    <property type="entry name" value="Signal recognition particle SRP54, nucleotide-binding domain"/>
    <property type="match status" value="1"/>
</dbReference>
<dbReference type="GO" id="GO:0003924">
    <property type="term" value="F:GTPase activity"/>
    <property type="evidence" value="ECO:0007669"/>
    <property type="project" value="UniProtKB-UniRule"/>
</dbReference>
<dbReference type="InterPro" id="IPR042101">
    <property type="entry name" value="SRP54_N_sf"/>
</dbReference>
<keyword evidence="7 9" id="KW-0733">Signal recognition particle</keyword>
<dbReference type="GO" id="GO:0048500">
    <property type="term" value="C:signal recognition particle"/>
    <property type="evidence" value="ECO:0007669"/>
    <property type="project" value="UniProtKB-UniRule"/>
</dbReference>
<dbReference type="Gene3D" id="1.10.260.30">
    <property type="entry name" value="Signal recognition particle, SRP54 subunit, M-domain"/>
    <property type="match status" value="1"/>
</dbReference>
<dbReference type="InterPro" id="IPR027417">
    <property type="entry name" value="P-loop_NTPase"/>
</dbReference>
<dbReference type="OrthoDB" id="52849at2157"/>
<gene>
    <name evidence="9 11" type="primary">srp54</name>
    <name evidence="11" type="ORF">FAD_1081</name>
</gene>
<dbReference type="SUPFAM" id="SSF52540">
    <property type="entry name" value="P-loop containing nucleoside triphosphate hydrolases"/>
    <property type="match status" value="1"/>
</dbReference>
<dbReference type="HAMAP" id="MF_00306">
    <property type="entry name" value="SRP54"/>
    <property type="match status" value="1"/>
</dbReference>
<keyword evidence="5 9" id="KW-0694">RNA-binding</keyword>
<dbReference type="PROSITE" id="PS00300">
    <property type="entry name" value="SRP54"/>
    <property type="match status" value="1"/>
</dbReference>
<comment type="subcellular location">
    <subcellularLocation>
        <location evidence="9">Cytoplasm</location>
    </subcellularLocation>
    <text evidence="9">The SRP-RNC complex is targeted to the cytoplasmic membrane.</text>
</comment>
<comment type="function">
    <text evidence="9">Involved in targeting and insertion of nascent membrane proteins into the cytoplasmic membrane. Binds to the hydrophobic signal sequence of the ribosome-nascent chain (RNC) as it emerges from the ribosomes. The SRP-RNC complex is then targeted to the cytoplasmic membrane where it interacts with the SRP receptor FtsY.</text>
</comment>
<dbReference type="Pfam" id="PF02881">
    <property type="entry name" value="SRP54_N"/>
    <property type="match status" value="1"/>
</dbReference>
<comment type="catalytic activity">
    <reaction evidence="9">
        <text>GTP + H2O = GDP + phosphate + H(+)</text>
        <dbReference type="Rhea" id="RHEA:19669"/>
        <dbReference type="ChEBI" id="CHEBI:15377"/>
        <dbReference type="ChEBI" id="CHEBI:15378"/>
        <dbReference type="ChEBI" id="CHEBI:37565"/>
        <dbReference type="ChEBI" id="CHEBI:43474"/>
        <dbReference type="ChEBI" id="CHEBI:58189"/>
        <dbReference type="EC" id="3.6.5.4"/>
    </reaction>
</comment>
<dbReference type="SMART" id="SM00382">
    <property type="entry name" value="AAA"/>
    <property type="match status" value="1"/>
</dbReference>
<evidence type="ECO:0000256" key="2">
    <source>
        <dbReference type="ARBA" id="ARBA00022490"/>
    </source>
</evidence>
<dbReference type="Gene3D" id="3.40.50.300">
    <property type="entry name" value="P-loop containing nucleotide triphosphate hydrolases"/>
    <property type="match status" value="1"/>
</dbReference>
<accession>A0A1V0N492</accession>
<keyword evidence="12" id="KW-1185">Reference proteome</keyword>
<dbReference type="EC" id="3.6.5.4" evidence="9"/>
<dbReference type="KEGG" id="fai:FAD_1081"/>
<feature type="domain" description="SRP54-type proteins GTP-binding" evidence="10">
    <location>
        <begin position="263"/>
        <end position="276"/>
    </location>
</feature>
<feature type="binding site" evidence="9">
    <location>
        <begin position="104"/>
        <end position="111"/>
    </location>
    <ligand>
        <name>GTP</name>
        <dbReference type="ChEBI" id="CHEBI:37565"/>
    </ligand>
</feature>
<dbReference type="SUPFAM" id="SSF47446">
    <property type="entry name" value="Signal peptide-binding domain"/>
    <property type="match status" value="1"/>
</dbReference>
<dbReference type="PANTHER" id="PTHR11564">
    <property type="entry name" value="SIGNAL RECOGNITION PARTICLE 54K PROTEIN SRP54"/>
    <property type="match status" value="1"/>
</dbReference>
<evidence type="ECO:0000313" key="12">
    <source>
        <dbReference type="Proteomes" id="UP000192050"/>
    </source>
</evidence>
<dbReference type="EMBL" id="CP015363">
    <property type="protein sequence ID" value="ARD84962.1"/>
    <property type="molecule type" value="Genomic_DNA"/>
</dbReference>
<proteinExistence type="inferred from homology"/>
<dbReference type="InterPro" id="IPR036225">
    <property type="entry name" value="SRP/SRP_N"/>
</dbReference>
<keyword evidence="2 9" id="KW-0963">Cytoplasm</keyword>
<evidence type="ECO:0000256" key="1">
    <source>
        <dbReference type="ARBA" id="ARBA00005450"/>
    </source>
</evidence>
<keyword evidence="4 9" id="KW-0378">Hydrolase</keyword>
<keyword evidence="6 9" id="KW-0342">GTP-binding</keyword>
<evidence type="ECO:0000256" key="3">
    <source>
        <dbReference type="ARBA" id="ARBA00022741"/>
    </source>
</evidence>
<reference evidence="11 12" key="1">
    <citation type="submission" date="2011-10" db="EMBL/GenBank/DDBJ databases">
        <title>Metabolic and evolutionary patterns in the extreme acidophile Ferroplasma acidiphilum.</title>
        <authorList>
            <person name="Golyshina O.V."/>
            <person name="Kozyavkin S.A."/>
            <person name="Tatusov R.L."/>
            <person name="Slesarev A.I."/>
            <person name="Golyshin P.N."/>
        </authorList>
    </citation>
    <scope>NUCLEOTIDE SEQUENCE [LARGE SCALE GENOMIC DNA]</scope>
    <source>
        <strain evidence="12">Y</strain>
    </source>
</reference>
<evidence type="ECO:0000256" key="8">
    <source>
        <dbReference type="ARBA" id="ARBA00023274"/>
    </source>
</evidence>
<evidence type="ECO:0000256" key="6">
    <source>
        <dbReference type="ARBA" id="ARBA00023134"/>
    </source>
</evidence>
<dbReference type="GO" id="GO:0006614">
    <property type="term" value="P:SRP-dependent cotranslational protein targeting to membrane"/>
    <property type="evidence" value="ECO:0007669"/>
    <property type="project" value="InterPro"/>
</dbReference>
<dbReference type="GO" id="GO:0008312">
    <property type="term" value="F:7S RNA binding"/>
    <property type="evidence" value="ECO:0007669"/>
    <property type="project" value="UniProtKB-UniRule"/>
</dbReference>
<dbReference type="PANTHER" id="PTHR11564:SF5">
    <property type="entry name" value="SIGNAL RECOGNITION PARTICLE SUBUNIT SRP54"/>
    <property type="match status" value="1"/>
</dbReference>
<keyword evidence="3 9" id="KW-0547">Nucleotide-binding</keyword>
<name>A0A1V0N492_9ARCH</name>
<dbReference type="Proteomes" id="UP000192050">
    <property type="component" value="Chromosome"/>
</dbReference>
<feature type="binding site" evidence="9">
    <location>
        <begin position="242"/>
        <end position="245"/>
    </location>
    <ligand>
        <name>GTP</name>
        <dbReference type="ChEBI" id="CHEBI:37565"/>
    </ligand>
</feature>
<evidence type="ECO:0000256" key="7">
    <source>
        <dbReference type="ARBA" id="ARBA00023135"/>
    </source>
</evidence>
<dbReference type="InterPro" id="IPR000897">
    <property type="entry name" value="SRP54_GTPase_dom"/>
</dbReference>
<dbReference type="CDD" id="cd17875">
    <property type="entry name" value="SRP54_G"/>
    <property type="match status" value="1"/>
</dbReference>
<dbReference type="SMART" id="SM00962">
    <property type="entry name" value="SRP54"/>
    <property type="match status" value="1"/>
</dbReference>
<keyword evidence="8 9" id="KW-0687">Ribonucleoprotein</keyword>
<comment type="subunit">
    <text evidence="9">Part of the signal recognition particle protein translocation system, which is composed of SRP and FtsY. Archaeal SRP consists of a 7S RNA molecule of 300 nucleotides and two protein subunits: SRP54 and SRP19.</text>
</comment>
<dbReference type="SUPFAM" id="SSF47364">
    <property type="entry name" value="Domain of the SRP/SRP receptor G-proteins"/>
    <property type="match status" value="1"/>
</dbReference>
<dbReference type="RefSeq" id="WP_081142469.1">
    <property type="nucleotide sequence ID" value="NZ_CP015363.1"/>
</dbReference>
<organism evidence="11 12">
    <name type="scientific">Ferroplasma acidiphilum</name>
    <dbReference type="NCBI Taxonomy" id="74969"/>
    <lineage>
        <taxon>Archaea</taxon>
        <taxon>Methanobacteriati</taxon>
        <taxon>Thermoplasmatota</taxon>
        <taxon>Thermoplasmata</taxon>
        <taxon>Thermoplasmatales</taxon>
        <taxon>Ferroplasmaceae</taxon>
        <taxon>Ferroplasma</taxon>
    </lineage>
</organism>
<protein>
    <recommendedName>
        <fullName evidence="9">Signal recognition particle 54 kDa protein</fullName>
        <shortName evidence="9">SRP54</shortName>
        <ecNumber evidence="9">3.6.5.4</ecNumber>
    </recommendedName>
</protein>
<dbReference type="Pfam" id="PF02978">
    <property type="entry name" value="SRP_SPB"/>
    <property type="match status" value="1"/>
</dbReference>
<evidence type="ECO:0000313" key="11">
    <source>
        <dbReference type="EMBL" id="ARD84962.1"/>
    </source>
</evidence>
<dbReference type="InterPro" id="IPR013822">
    <property type="entry name" value="Signal_recog_particl_SRP54_hlx"/>
</dbReference>
<comment type="domain">
    <text evidence="9">Composed of three domains: the N-terminal N domain, which is responsible for interactions with the ribosome, the central G domain, which binds GTP, and the C-terminal M domain, which binds the RNA and the signal sequence of the RNC.</text>
</comment>
<dbReference type="InterPro" id="IPR022941">
    <property type="entry name" value="SRP54"/>
</dbReference>
<dbReference type="GeneID" id="31676579"/>
<dbReference type="InterPro" id="IPR003593">
    <property type="entry name" value="AAA+_ATPase"/>
</dbReference>
<evidence type="ECO:0000256" key="5">
    <source>
        <dbReference type="ARBA" id="ARBA00022884"/>
    </source>
</evidence>